<dbReference type="PANTHER" id="PTHR10429">
    <property type="entry name" value="DNA-3-METHYLADENINE GLYCOSYLASE"/>
    <property type="match status" value="1"/>
</dbReference>
<dbReference type="KEGG" id="mph:MLP_04930"/>
<dbReference type="GO" id="GO:0006284">
    <property type="term" value="P:base-excision repair"/>
    <property type="evidence" value="ECO:0007669"/>
    <property type="project" value="InterPro"/>
</dbReference>
<dbReference type="Proteomes" id="UP000007947">
    <property type="component" value="Chromosome"/>
</dbReference>
<gene>
    <name evidence="6" type="ordered locus">MLP_04930</name>
</gene>
<sequence>MNSSHHPPRDRLLGPVELVAPTILGATLSHAGVTVRITEVEAYAGERDPASHAYRGETARNAVMFGPPGHLYVYFTYGMHHACNVVCGPAGVGTGALVRAGEVVDGCELARDRRGARVRERDLARGPGRLAQALGITLADGGADLFADGPARLVLDAYPPEFVATGPRVGVSLAADVPWRFWIAGDPYVSDYKRSPRAP</sequence>
<dbReference type="EMBL" id="AP012204">
    <property type="protein sequence ID" value="BAK33507.1"/>
    <property type="molecule type" value="Genomic_DNA"/>
</dbReference>
<evidence type="ECO:0000313" key="6">
    <source>
        <dbReference type="EMBL" id="BAK33507.1"/>
    </source>
</evidence>
<keyword evidence="4 5" id="KW-0234">DNA repair</keyword>
<dbReference type="InterPro" id="IPR011034">
    <property type="entry name" value="Formyl_transferase-like_C_sf"/>
</dbReference>
<dbReference type="Gene3D" id="3.10.300.10">
    <property type="entry name" value="Methylpurine-DNA glycosylase (MPG)"/>
    <property type="match status" value="1"/>
</dbReference>
<keyword evidence="3 5" id="KW-0378">Hydrolase</keyword>
<evidence type="ECO:0000256" key="4">
    <source>
        <dbReference type="ARBA" id="ARBA00023204"/>
    </source>
</evidence>
<dbReference type="GO" id="GO:0003905">
    <property type="term" value="F:alkylbase DNA N-glycosylase activity"/>
    <property type="evidence" value="ECO:0007669"/>
    <property type="project" value="InterPro"/>
</dbReference>
<dbReference type="PANTHER" id="PTHR10429:SF0">
    <property type="entry name" value="DNA-3-METHYLADENINE GLYCOSYLASE"/>
    <property type="match status" value="1"/>
</dbReference>
<evidence type="ECO:0000313" key="7">
    <source>
        <dbReference type="Proteomes" id="UP000007947"/>
    </source>
</evidence>
<evidence type="ECO:0000256" key="5">
    <source>
        <dbReference type="HAMAP-Rule" id="MF_00527"/>
    </source>
</evidence>
<keyword evidence="2 5" id="KW-0227">DNA damage</keyword>
<accession>F5XK11</accession>
<dbReference type="EC" id="3.2.2.-" evidence="5"/>
<evidence type="ECO:0000256" key="3">
    <source>
        <dbReference type="ARBA" id="ARBA00022801"/>
    </source>
</evidence>
<dbReference type="SUPFAM" id="SSF50486">
    <property type="entry name" value="FMT C-terminal domain-like"/>
    <property type="match status" value="1"/>
</dbReference>
<dbReference type="GO" id="GO:0003677">
    <property type="term" value="F:DNA binding"/>
    <property type="evidence" value="ECO:0007669"/>
    <property type="project" value="InterPro"/>
</dbReference>
<name>F5XK11_MICPN</name>
<evidence type="ECO:0000256" key="2">
    <source>
        <dbReference type="ARBA" id="ARBA00022763"/>
    </source>
</evidence>
<evidence type="ECO:0000256" key="1">
    <source>
        <dbReference type="ARBA" id="ARBA00009232"/>
    </source>
</evidence>
<reference evidence="6 7" key="1">
    <citation type="submission" date="2011-05" db="EMBL/GenBank/DDBJ databases">
        <title>Whole genome sequence of Microlunatus phosphovorus NM-1.</title>
        <authorList>
            <person name="Hosoyama A."/>
            <person name="Sasaki K."/>
            <person name="Harada T."/>
            <person name="Igarashi R."/>
            <person name="Kawakoshi A."/>
            <person name="Sasagawa M."/>
            <person name="Fukada J."/>
            <person name="Nakamura S."/>
            <person name="Katano Y."/>
            <person name="Hanada S."/>
            <person name="Kamagata Y."/>
            <person name="Nakamura N."/>
            <person name="Yamazaki S."/>
            <person name="Fujita N."/>
        </authorList>
    </citation>
    <scope>NUCLEOTIDE SEQUENCE [LARGE SCALE GENOMIC DNA]</scope>
    <source>
        <strain evidence="7">ATCC 700054 / DSM 10555 / JCM 9379 / NBRC 101784 / NCIMB 13414 / VKM Ac-1990 / NM-1</strain>
    </source>
</reference>
<dbReference type="RefSeq" id="WP_013861396.1">
    <property type="nucleotide sequence ID" value="NC_015635.1"/>
</dbReference>
<keyword evidence="6" id="KW-0326">Glycosidase</keyword>
<dbReference type="NCBIfam" id="NF002003">
    <property type="entry name" value="PRK00802.1-3"/>
    <property type="match status" value="1"/>
</dbReference>
<dbReference type="AlphaFoldDB" id="F5XK11"/>
<keyword evidence="7" id="KW-1185">Reference proteome</keyword>
<comment type="similarity">
    <text evidence="1 5">Belongs to the DNA glycosylase MPG family.</text>
</comment>
<dbReference type="InterPro" id="IPR036995">
    <property type="entry name" value="MPG_sf"/>
</dbReference>
<dbReference type="eggNOG" id="COG2094">
    <property type="taxonomic scope" value="Bacteria"/>
</dbReference>
<organism evidence="6 7">
    <name type="scientific">Microlunatus phosphovorus (strain ATCC 700054 / DSM 10555 / JCM 9379 / NBRC 101784 / NCIMB 13414 / VKM Ac-1990 / NM-1)</name>
    <dbReference type="NCBI Taxonomy" id="1032480"/>
    <lineage>
        <taxon>Bacteria</taxon>
        <taxon>Bacillati</taxon>
        <taxon>Actinomycetota</taxon>
        <taxon>Actinomycetes</taxon>
        <taxon>Propionibacteriales</taxon>
        <taxon>Propionibacteriaceae</taxon>
        <taxon>Microlunatus</taxon>
    </lineage>
</organism>
<dbReference type="STRING" id="1032480.MLP_04930"/>
<dbReference type="HAMAP" id="MF_00527">
    <property type="entry name" value="3MGH"/>
    <property type="match status" value="1"/>
</dbReference>
<protein>
    <recommendedName>
        <fullName evidence="5">Putative 3-methyladenine DNA glycosylase</fullName>
        <ecNumber evidence="5">3.2.2.-</ecNumber>
    </recommendedName>
</protein>
<dbReference type="InterPro" id="IPR003180">
    <property type="entry name" value="MPG"/>
</dbReference>
<dbReference type="HOGENOM" id="CLU_060471_3_0_11"/>
<dbReference type="CDD" id="cd00540">
    <property type="entry name" value="AAG"/>
    <property type="match status" value="1"/>
</dbReference>
<proteinExistence type="inferred from homology"/>
<dbReference type="NCBIfam" id="TIGR00567">
    <property type="entry name" value="3mg"/>
    <property type="match status" value="1"/>
</dbReference>
<dbReference type="Pfam" id="PF02245">
    <property type="entry name" value="Pur_DNA_glyco"/>
    <property type="match status" value="1"/>
</dbReference>